<evidence type="ECO:0000313" key="1">
    <source>
        <dbReference type="EMBL" id="OWF54092.1"/>
    </source>
</evidence>
<accession>A0A210QZF5</accession>
<sequence>MIKLILTTGRQHIFSRFVRRFTIVHSYGTKAGQYEDLNRASFDFNHASFQKATFYLHNYVQRLPYKDSKCIPNDKILLSVSDVEELQSCQSCVEAYKSILSEDCRINAVKVNILDAIQKKIWNFHIIDLDFEQSFELIERSILRKYPCEHLIRALFIRATEKFEVYDWDATSITRLMLIPIVYRDVPRALMRKVHAFVCLNLKLFSLKDLTVIVNAFYIGKFNYDNTDFLTSAALYKAQENLGSMGNGQLSILLKVCHFRRVSNIAALSGIAKDLMKDEEVLKNNCRNFMDVSQLLKQYAKAKLDVPEFVTAVLSVMPKPEIVNMQLSNDVGIFKLGEDQARYAVRLKDIGTLSWALGSMTYDIDNRTGVHSYLSELFTAIYNPGNRMDHRTLKDFFFGQVVAGRFTPVFFNYMKDTITQQLFEESKNKYTAKPRGVLTILLRVSMDIECPEVKLPELPRGLMEMQMKTNTAVFDHLQLKRITNRLNEMLQERLIVMHTILPYIPLLAEIRLDENNRPVSFKPTTYEGLLEEMKNKKLMLRKGRRIVLLLSNKGNYMLSAGDITNSDLGRPTGMNLLAKRHLQKLGYECFMIYNELIPYDAMPKYVLKQLVFEFGVELDTETIRRYRIYQDLRTKATEKG</sequence>
<gene>
    <name evidence="1" type="ORF">KP79_PYT15224</name>
</gene>
<comment type="caution">
    <text evidence="1">The sequence shown here is derived from an EMBL/GenBank/DDBJ whole genome shotgun (WGS) entry which is preliminary data.</text>
</comment>
<dbReference type="AlphaFoldDB" id="A0A210QZF5"/>
<name>A0A210QZF5_MIZYE</name>
<dbReference type="OrthoDB" id="10462044at2759"/>
<keyword evidence="2" id="KW-1185">Reference proteome</keyword>
<dbReference type="EMBL" id="NEDP02001165">
    <property type="protein sequence ID" value="OWF54092.1"/>
    <property type="molecule type" value="Genomic_DNA"/>
</dbReference>
<organism evidence="1 2">
    <name type="scientific">Mizuhopecten yessoensis</name>
    <name type="common">Japanese scallop</name>
    <name type="synonym">Patinopecten yessoensis</name>
    <dbReference type="NCBI Taxonomy" id="6573"/>
    <lineage>
        <taxon>Eukaryota</taxon>
        <taxon>Metazoa</taxon>
        <taxon>Spiralia</taxon>
        <taxon>Lophotrochozoa</taxon>
        <taxon>Mollusca</taxon>
        <taxon>Bivalvia</taxon>
        <taxon>Autobranchia</taxon>
        <taxon>Pteriomorphia</taxon>
        <taxon>Pectinida</taxon>
        <taxon>Pectinoidea</taxon>
        <taxon>Pectinidae</taxon>
        <taxon>Mizuhopecten</taxon>
    </lineage>
</organism>
<protein>
    <recommendedName>
        <fullName evidence="3">FAST kinase domain-containing protein 5</fullName>
    </recommendedName>
</protein>
<evidence type="ECO:0008006" key="3">
    <source>
        <dbReference type="Google" id="ProtNLM"/>
    </source>
</evidence>
<reference evidence="1 2" key="1">
    <citation type="journal article" date="2017" name="Nat. Ecol. Evol.">
        <title>Scallop genome provides insights into evolution of bilaterian karyotype and development.</title>
        <authorList>
            <person name="Wang S."/>
            <person name="Zhang J."/>
            <person name="Jiao W."/>
            <person name="Li J."/>
            <person name="Xun X."/>
            <person name="Sun Y."/>
            <person name="Guo X."/>
            <person name="Huan P."/>
            <person name="Dong B."/>
            <person name="Zhang L."/>
            <person name="Hu X."/>
            <person name="Sun X."/>
            <person name="Wang J."/>
            <person name="Zhao C."/>
            <person name="Wang Y."/>
            <person name="Wang D."/>
            <person name="Huang X."/>
            <person name="Wang R."/>
            <person name="Lv J."/>
            <person name="Li Y."/>
            <person name="Zhang Z."/>
            <person name="Liu B."/>
            <person name="Lu W."/>
            <person name="Hui Y."/>
            <person name="Liang J."/>
            <person name="Zhou Z."/>
            <person name="Hou R."/>
            <person name="Li X."/>
            <person name="Liu Y."/>
            <person name="Li H."/>
            <person name="Ning X."/>
            <person name="Lin Y."/>
            <person name="Zhao L."/>
            <person name="Xing Q."/>
            <person name="Dou J."/>
            <person name="Li Y."/>
            <person name="Mao J."/>
            <person name="Guo H."/>
            <person name="Dou H."/>
            <person name="Li T."/>
            <person name="Mu C."/>
            <person name="Jiang W."/>
            <person name="Fu Q."/>
            <person name="Fu X."/>
            <person name="Miao Y."/>
            <person name="Liu J."/>
            <person name="Yu Q."/>
            <person name="Li R."/>
            <person name="Liao H."/>
            <person name="Li X."/>
            <person name="Kong Y."/>
            <person name="Jiang Z."/>
            <person name="Chourrout D."/>
            <person name="Li R."/>
            <person name="Bao Z."/>
        </authorList>
    </citation>
    <scope>NUCLEOTIDE SEQUENCE [LARGE SCALE GENOMIC DNA]</scope>
    <source>
        <strain evidence="1 2">PY_sf001</strain>
    </source>
</reference>
<proteinExistence type="predicted"/>
<dbReference type="Proteomes" id="UP000242188">
    <property type="component" value="Unassembled WGS sequence"/>
</dbReference>
<evidence type="ECO:0000313" key="2">
    <source>
        <dbReference type="Proteomes" id="UP000242188"/>
    </source>
</evidence>